<proteinExistence type="predicted"/>
<organism evidence="1 2">
    <name type="scientific">Allacma fusca</name>
    <dbReference type="NCBI Taxonomy" id="39272"/>
    <lineage>
        <taxon>Eukaryota</taxon>
        <taxon>Metazoa</taxon>
        <taxon>Ecdysozoa</taxon>
        <taxon>Arthropoda</taxon>
        <taxon>Hexapoda</taxon>
        <taxon>Collembola</taxon>
        <taxon>Symphypleona</taxon>
        <taxon>Sminthuridae</taxon>
        <taxon>Allacma</taxon>
    </lineage>
</organism>
<dbReference type="EMBL" id="CAJVCH010019282">
    <property type="protein sequence ID" value="CAG7687290.1"/>
    <property type="molecule type" value="Genomic_DNA"/>
</dbReference>
<dbReference type="Proteomes" id="UP000708208">
    <property type="component" value="Unassembled WGS sequence"/>
</dbReference>
<name>A0A8J2NTI0_9HEXA</name>
<keyword evidence="2" id="KW-1185">Reference proteome</keyword>
<protein>
    <submittedName>
        <fullName evidence="1">Uncharacterized protein</fullName>
    </submittedName>
</protein>
<feature type="non-terminal residue" evidence="1">
    <location>
        <position position="1"/>
    </location>
</feature>
<evidence type="ECO:0000313" key="1">
    <source>
        <dbReference type="EMBL" id="CAG7687290.1"/>
    </source>
</evidence>
<reference evidence="1" key="1">
    <citation type="submission" date="2021-06" db="EMBL/GenBank/DDBJ databases">
        <authorList>
            <person name="Hodson N. C."/>
            <person name="Mongue J. A."/>
            <person name="Jaron S. K."/>
        </authorList>
    </citation>
    <scope>NUCLEOTIDE SEQUENCE</scope>
</reference>
<gene>
    <name evidence="1" type="ORF">AFUS01_LOCUS3226</name>
</gene>
<dbReference type="OrthoDB" id="10251381at2759"/>
<comment type="caution">
    <text evidence="1">The sequence shown here is derived from an EMBL/GenBank/DDBJ whole genome shotgun (WGS) entry which is preliminary data.</text>
</comment>
<sequence>TKSFDFLVGGEFLRGTLEELVLRHEALKTESEGAERGLVGTEEIFVVEYVERWPSPEPKDCLMHDDWVSSIDTTSKWILSGCYD</sequence>
<evidence type="ECO:0000313" key="2">
    <source>
        <dbReference type="Proteomes" id="UP000708208"/>
    </source>
</evidence>
<feature type="non-terminal residue" evidence="1">
    <location>
        <position position="84"/>
    </location>
</feature>
<dbReference type="AlphaFoldDB" id="A0A8J2NTI0"/>
<accession>A0A8J2NTI0</accession>